<dbReference type="KEGG" id="mcal:110304642"/>
<dbReference type="InterPro" id="IPR001611">
    <property type="entry name" value="Leu-rich_rpt"/>
</dbReference>
<sequence length="307" mass="34896">MTKAGSKGGNLRDKLDGNELDLSLSDLNEVPVKELAALPKATVLDLSCNKLSTLPSDFCGLTHLVKLDLSKNKLQQLPADFGRLVNLQHLDLLNNRLVTLPVSFAQLKNLKWLDLKDNPLDPVLAKVAGDCLDEKQCKQCANKVLQHMKAVQADQERERQRRLEVEREAEKKREAKQQAKEAKERELRKREKAEEKERRRKEYDAQKASKREQEKKPKKEANQAPKSKSGSRPRKPPPRKHTRSWAVLKVLLLLLLLCVAGGLVVCRVTGLRQQPLCTSVNTIYDNAVQGLRHHEILQWVLQTDSQQ</sequence>
<organism evidence="19 20">
    <name type="scientific">Mus caroli</name>
    <name type="common">Ryukyu mouse</name>
    <name type="synonym">Ricefield mouse</name>
    <dbReference type="NCBI Taxonomy" id="10089"/>
    <lineage>
        <taxon>Eukaryota</taxon>
        <taxon>Metazoa</taxon>
        <taxon>Chordata</taxon>
        <taxon>Craniata</taxon>
        <taxon>Vertebrata</taxon>
        <taxon>Euteleostomi</taxon>
        <taxon>Mammalia</taxon>
        <taxon>Eutheria</taxon>
        <taxon>Euarchontoglires</taxon>
        <taxon>Glires</taxon>
        <taxon>Rodentia</taxon>
        <taxon>Myomorpha</taxon>
        <taxon>Muroidea</taxon>
        <taxon>Muridae</taxon>
        <taxon>Murinae</taxon>
        <taxon>Mus</taxon>
        <taxon>Mus</taxon>
    </lineage>
</organism>
<evidence type="ECO:0000256" key="15">
    <source>
        <dbReference type="ARBA" id="ARBA00063111"/>
    </source>
</evidence>
<evidence type="ECO:0000256" key="18">
    <source>
        <dbReference type="SAM" id="Phobius"/>
    </source>
</evidence>
<dbReference type="InterPro" id="IPR003591">
    <property type="entry name" value="Leu-rich_rpt_typical-subtyp"/>
</dbReference>
<evidence type="ECO:0000256" key="8">
    <source>
        <dbReference type="ARBA" id="ARBA00022848"/>
    </source>
</evidence>
<keyword evidence="8" id="KW-0492">Microsome</keyword>
<dbReference type="CTD" id="55379"/>
<dbReference type="PANTHER" id="PTHR48051">
    <property type="match status" value="1"/>
</dbReference>
<evidence type="ECO:0000256" key="7">
    <source>
        <dbReference type="ARBA" id="ARBA00022824"/>
    </source>
</evidence>
<keyword evidence="7" id="KW-0256">Endoplasmic reticulum</keyword>
<dbReference type="InterPro" id="IPR050216">
    <property type="entry name" value="LRR_domain-containing"/>
</dbReference>
<evidence type="ECO:0000256" key="1">
    <source>
        <dbReference type="ARBA" id="ARBA00004259"/>
    </source>
</evidence>
<dbReference type="SUPFAM" id="SSF52058">
    <property type="entry name" value="L domain-like"/>
    <property type="match status" value="1"/>
</dbReference>
<keyword evidence="9" id="KW-0735">Signal-anchor</keyword>
<dbReference type="GO" id="GO:0042645">
    <property type="term" value="C:mitochondrial nucleoid"/>
    <property type="evidence" value="ECO:0007669"/>
    <property type="project" value="Ensembl"/>
</dbReference>
<reference evidence="20" key="1">
    <citation type="submission" date="2025-08" db="UniProtKB">
        <authorList>
            <consortium name="RefSeq"/>
        </authorList>
    </citation>
    <scope>IDENTIFICATION</scope>
</reference>
<keyword evidence="5 18" id="KW-0812">Transmembrane</keyword>
<evidence type="ECO:0000313" key="20">
    <source>
        <dbReference type="RefSeq" id="XP_021031750.1"/>
    </source>
</evidence>
<dbReference type="PRINTS" id="PR00019">
    <property type="entry name" value="LEURICHRPT"/>
</dbReference>
<dbReference type="SMART" id="SM00369">
    <property type="entry name" value="LRR_TYP"/>
    <property type="match status" value="4"/>
</dbReference>
<keyword evidence="13" id="KW-0539">Nucleus</keyword>
<dbReference type="GO" id="GO:0005789">
    <property type="term" value="C:endoplasmic reticulum membrane"/>
    <property type="evidence" value="ECO:0007669"/>
    <property type="project" value="UniProtKB-SubCell"/>
</dbReference>
<accession>A0A6P5QLQ2</accession>
<evidence type="ECO:0000256" key="14">
    <source>
        <dbReference type="ARBA" id="ARBA00053857"/>
    </source>
</evidence>
<dbReference type="GO" id="GO:0005635">
    <property type="term" value="C:nuclear envelope"/>
    <property type="evidence" value="ECO:0007669"/>
    <property type="project" value="UniProtKB-SubCell"/>
</dbReference>
<keyword evidence="11" id="KW-0175">Coiled coil</keyword>
<evidence type="ECO:0000256" key="16">
    <source>
        <dbReference type="ARBA" id="ARBA00071424"/>
    </source>
</evidence>
<dbReference type="Proteomes" id="UP000515126">
    <property type="component" value="Chromosome 11"/>
</dbReference>
<evidence type="ECO:0000256" key="6">
    <source>
        <dbReference type="ARBA" id="ARBA00022737"/>
    </source>
</evidence>
<evidence type="ECO:0000256" key="2">
    <source>
        <dbReference type="ARBA" id="ARBA00004464"/>
    </source>
</evidence>
<evidence type="ECO:0000256" key="13">
    <source>
        <dbReference type="ARBA" id="ARBA00023242"/>
    </source>
</evidence>
<evidence type="ECO:0000256" key="4">
    <source>
        <dbReference type="ARBA" id="ARBA00022614"/>
    </source>
</evidence>
<evidence type="ECO:0000256" key="11">
    <source>
        <dbReference type="ARBA" id="ARBA00023054"/>
    </source>
</evidence>
<dbReference type="GeneID" id="110304642"/>
<dbReference type="Pfam" id="PF13855">
    <property type="entry name" value="LRR_8"/>
    <property type="match status" value="1"/>
</dbReference>
<proteinExistence type="predicted"/>
<evidence type="ECO:0000256" key="12">
    <source>
        <dbReference type="ARBA" id="ARBA00023136"/>
    </source>
</evidence>
<keyword evidence="19" id="KW-1185">Reference proteome</keyword>
<dbReference type="RefSeq" id="XP_021031750.1">
    <property type="nucleotide sequence ID" value="XM_021176091.2"/>
</dbReference>
<feature type="compositionally biased region" description="Basic residues" evidence="17">
    <location>
        <begin position="229"/>
        <end position="241"/>
    </location>
</feature>
<evidence type="ECO:0000256" key="17">
    <source>
        <dbReference type="SAM" id="MobiDB-lite"/>
    </source>
</evidence>
<keyword evidence="6" id="KW-0677">Repeat</keyword>
<name>A0A6P5QLQ2_MUSCR</name>
<keyword evidence="4" id="KW-0433">Leucine-rich repeat</keyword>
<evidence type="ECO:0000256" key="9">
    <source>
        <dbReference type="ARBA" id="ARBA00022968"/>
    </source>
</evidence>
<dbReference type="Gene3D" id="3.80.10.10">
    <property type="entry name" value="Ribonuclease Inhibitor"/>
    <property type="match status" value="1"/>
</dbReference>
<protein>
    <recommendedName>
        <fullName evidence="16">Leucine-rich repeat-containing protein 59</fullName>
    </recommendedName>
</protein>
<keyword evidence="12 18" id="KW-0472">Membrane</keyword>
<comment type="subunit">
    <text evidence="15">Can form homodimers. Interacts with SGO1. Interacts with FGF1.</text>
</comment>
<dbReference type="Pfam" id="PF00560">
    <property type="entry name" value="LRR_1"/>
    <property type="match status" value="1"/>
</dbReference>
<keyword evidence="10 18" id="KW-1133">Transmembrane helix</keyword>
<feature type="compositionally biased region" description="Basic and acidic residues" evidence="17">
    <location>
        <begin position="154"/>
        <end position="221"/>
    </location>
</feature>
<gene>
    <name evidence="20" type="primary">Lrrc59</name>
</gene>
<comment type="function">
    <text evidence="14">Required for nuclear import of FGF1, but not that of FGF2. Might regulate nuclear import of exogenous FGF1 by facilitating interaction with the nuclear import machinery and by transporting cytosolic FGF1 to, and possibly through, the nuclear pores.</text>
</comment>
<evidence type="ECO:0000256" key="10">
    <source>
        <dbReference type="ARBA" id="ARBA00022989"/>
    </source>
</evidence>
<evidence type="ECO:0000256" key="5">
    <source>
        <dbReference type="ARBA" id="ARBA00022692"/>
    </source>
</evidence>
<feature type="region of interest" description="Disordered" evidence="17">
    <location>
        <begin position="150"/>
        <end position="241"/>
    </location>
</feature>
<evidence type="ECO:0000256" key="3">
    <source>
        <dbReference type="ARBA" id="ARBA00004648"/>
    </source>
</evidence>
<feature type="transmembrane region" description="Helical" evidence="18">
    <location>
        <begin position="245"/>
        <end position="266"/>
    </location>
</feature>
<dbReference type="PANTHER" id="PTHR48051:SF42">
    <property type="entry name" value="LEUCINE-RICH REPEAT-CONTAINING PROTEIN 18-LIKE"/>
    <property type="match status" value="1"/>
</dbReference>
<dbReference type="InterPro" id="IPR032675">
    <property type="entry name" value="LRR_dom_sf"/>
</dbReference>
<dbReference type="FunFam" id="3.80.10.10:FF:000141">
    <property type="entry name" value="Leucine-rich repeat-containing protein 59"/>
    <property type="match status" value="1"/>
</dbReference>
<comment type="subcellular location">
    <subcellularLocation>
        <location evidence="3">Endoplasmic reticulum membrane</location>
        <topology evidence="3">Single-pass type II membrane protein</topology>
    </subcellularLocation>
    <subcellularLocation>
        <location evidence="2">Microsome membrane</location>
        <topology evidence="2">Single-pass type II membrane protein</topology>
    </subcellularLocation>
    <subcellularLocation>
        <location evidence="1">Nucleus envelope</location>
    </subcellularLocation>
</comment>
<dbReference type="AlphaFoldDB" id="A0A6P5QLQ2"/>
<evidence type="ECO:0000313" key="19">
    <source>
        <dbReference type="Proteomes" id="UP000515126"/>
    </source>
</evidence>
<dbReference type="PROSITE" id="PS51450">
    <property type="entry name" value="LRR"/>
    <property type="match status" value="1"/>
</dbReference>